<evidence type="ECO:0000313" key="3">
    <source>
        <dbReference type="EMBL" id="CAE0422400.1"/>
    </source>
</evidence>
<sequence length="451" mass="51645">MVYHRNTPTTAPGGASPLRRRQQALSERGGGVPKLTSRKAPLVVYYGMAAVCLLFVTIRQAPDLFLMTELASSYGSINDVPVIENATRVLFNQRYTPKLLDPDDFLEFDGIHIVRSRYQQGQPNLTALGWARLELFKDFCLPSMVHQTTDNFVWLIYTDPQLTKELLDAMVDLLAPYPRFYLIASMQNVLWKDGQAQNLTEATVYTGNQTFLEETMAKRDLVPILETRLDADDALHVRFLEDVQREAADFFIRKGVRWMYWCIENELQWYWIGPRGATDYQRKFGITESRTNRNFCPTPGLTLGYNVGVETTSIYRRKHSILIERLYKKEEDMCAVGYQGRDCLQVIRKYPYPAMRTRTPTSSSMIMVEHDHEKLVEAARRNDSGFELLATDFGIREDLCGKAVKYLNTNIRHIAKEALMGACQGLFCPEGATARLERVVKQLMEDNSTAK</sequence>
<gene>
    <name evidence="3" type="ORF">ACOF00016_LOCUS18978</name>
</gene>
<dbReference type="Pfam" id="PF11316">
    <property type="entry name" value="Rhamno_transf"/>
    <property type="match status" value="1"/>
</dbReference>
<feature type="compositionally biased region" description="Polar residues" evidence="1">
    <location>
        <begin position="1"/>
        <end position="10"/>
    </location>
</feature>
<evidence type="ECO:0000256" key="1">
    <source>
        <dbReference type="SAM" id="MobiDB-lite"/>
    </source>
</evidence>
<protein>
    <submittedName>
        <fullName evidence="3">Uncharacterized protein</fullName>
    </submittedName>
</protein>
<feature type="transmembrane region" description="Helical" evidence="2">
    <location>
        <begin position="42"/>
        <end position="58"/>
    </location>
</feature>
<organism evidence="3">
    <name type="scientific">Amphora coffeiformis</name>
    <dbReference type="NCBI Taxonomy" id="265554"/>
    <lineage>
        <taxon>Eukaryota</taxon>
        <taxon>Sar</taxon>
        <taxon>Stramenopiles</taxon>
        <taxon>Ochrophyta</taxon>
        <taxon>Bacillariophyta</taxon>
        <taxon>Bacillariophyceae</taxon>
        <taxon>Bacillariophycidae</taxon>
        <taxon>Thalassiophysales</taxon>
        <taxon>Catenulaceae</taxon>
        <taxon>Amphora</taxon>
    </lineage>
</organism>
<evidence type="ECO:0000256" key="2">
    <source>
        <dbReference type="SAM" id="Phobius"/>
    </source>
</evidence>
<dbReference type="EMBL" id="HBIM01025492">
    <property type="protein sequence ID" value="CAE0422400.1"/>
    <property type="molecule type" value="Transcribed_RNA"/>
</dbReference>
<reference evidence="3" key="1">
    <citation type="submission" date="2021-01" db="EMBL/GenBank/DDBJ databases">
        <authorList>
            <person name="Corre E."/>
            <person name="Pelletier E."/>
            <person name="Niang G."/>
            <person name="Scheremetjew M."/>
            <person name="Finn R."/>
            <person name="Kale V."/>
            <person name="Holt S."/>
            <person name="Cochrane G."/>
            <person name="Meng A."/>
            <person name="Brown T."/>
            <person name="Cohen L."/>
        </authorList>
    </citation>
    <scope>NUCLEOTIDE SEQUENCE</scope>
    <source>
        <strain evidence="3">CCMP127</strain>
    </source>
</reference>
<keyword evidence="2" id="KW-1133">Transmembrane helix</keyword>
<accession>A0A7S3LK86</accession>
<dbReference type="AlphaFoldDB" id="A0A7S3LK86"/>
<name>A0A7S3LK86_9STRA</name>
<proteinExistence type="predicted"/>
<feature type="region of interest" description="Disordered" evidence="1">
    <location>
        <begin position="1"/>
        <end position="32"/>
    </location>
</feature>
<keyword evidence="2" id="KW-0812">Transmembrane</keyword>
<dbReference type="InterPro" id="IPR021466">
    <property type="entry name" value="Put_rhamnosyl_transferase"/>
</dbReference>
<keyword evidence="2" id="KW-0472">Membrane</keyword>